<dbReference type="PANTHER" id="PTHR43304:SF1">
    <property type="entry name" value="PAC DOMAIN-CONTAINING PROTEIN"/>
    <property type="match status" value="1"/>
</dbReference>
<keyword evidence="8 12" id="KW-1133">Transmembrane helix</keyword>
<accession>A0A1C4VV70</accession>
<keyword evidence="10" id="KW-0175">Coiled coil</keyword>
<gene>
    <name evidence="15" type="ORF">GA0070612_1824</name>
</gene>
<organism evidence="15 16">
    <name type="scientific">Micromonospora chokoriensis</name>
    <dbReference type="NCBI Taxonomy" id="356851"/>
    <lineage>
        <taxon>Bacteria</taxon>
        <taxon>Bacillati</taxon>
        <taxon>Actinomycetota</taxon>
        <taxon>Actinomycetes</taxon>
        <taxon>Micromonosporales</taxon>
        <taxon>Micromonosporaceae</taxon>
        <taxon>Micromonospora</taxon>
    </lineage>
</organism>
<dbReference type="Gene3D" id="3.30.565.10">
    <property type="entry name" value="Histidine kinase-like ATPase, C-terminal domain"/>
    <property type="match status" value="1"/>
</dbReference>
<feature type="compositionally biased region" description="Low complexity" evidence="11">
    <location>
        <begin position="539"/>
        <end position="549"/>
    </location>
</feature>
<feature type="coiled-coil region" evidence="10">
    <location>
        <begin position="149"/>
        <end position="183"/>
    </location>
</feature>
<dbReference type="EMBL" id="LT607409">
    <property type="protein sequence ID" value="SCE87848.1"/>
    <property type="molecule type" value="Genomic_DNA"/>
</dbReference>
<dbReference type="Pfam" id="PF00512">
    <property type="entry name" value="HisKA"/>
    <property type="match status" value="1"/>
</dbReference>
<dbReference type="InterPro" id="IPR036097">
    <property type="entry name" value="HisK_dim/P_sf"/>
</dbReference>
<dbReference type="Pfam" id="PF00672">
    <property type="entry name" value="HAMP"/>
    <property type="match status" value="1"/>
</dbReference>
<dbReference type="AlphaFoldDB" id="A0A1C4VV70"/>
<dbReference type="CDD" id="cd00082">
    <property type="entry name" value="HisKA"/>
    <property type="match status" value="1"/>
</dbReference>
<dbReference type="FunFam" id="3.30.565.10:FF:000006">
    <property type="entry name" value="Sensor histidine kinase WalK"/>
    <property type="match status" value="1"/>
</dbReference>
<evidence type="ECO:0000259" key="13">
    <source>
        <dbReference type="PROSITE" id="PS50109"/>
    </source>
</evidence>
<dbReference type="InterPro" id="IPR003661">
    <property type="entry name" value="HisK_dim/P_dom"/>
</dbReference>
<keyword evidence="4" id="KW-0597">Phosphoprotein</keyword>
<feature type="coiled-coil region" evidence="10">
    <location>
        <begin position="270"/>
        <end position="297"/>
    </location>
</feature>
<dbReference type="Gene3D" id="6.10.340.10">
    <property type="match status" value="1"/>
</dbReference>
<evidence type="ECO:0000313" key="15">
    <source>
        <dbReference type="EMBL" id="SCE87848.1"/>
    </source>
</evidence>
<evidence type="ECO:0000256" key="8">
    <source>
        <dbReference type="ARBA" id="ARBA00022989"/>
    </source>
</evidence>
<feature type="transmembrane region" description="Helical" evidence="12">
    <location>
        <begin position="187"/>
        <end position="208"/>
    </location>
</feature>
<keyword evidence="12" id="KW-0472">Membrane</keyword>
<dbReference type="SUPFAM" id="SSF158472">
    <property type="entry name" value="HAMP domain-like"/>
    <property type="match status" value="1"/>
</dbReference>
<dbReference type="InterPro" id="IPR007891">
    <property type="entry name" value="CHASE3"/>
</dbReference>
<dbReference type="GO" id="GO:0000155">
    <property type="term" value="F:phosphorelay sensor kinase activity"/>
    <property type="evidence" value="ECO:0007669"/>
    <property type="project" value="InterPro"/>
</dbReference>
<evidence type="ECO:0000256" key="10">
    <source>
        <dbReference type="SAM" id="Coils"/>
    </source>
</evidence>
<dbReference type="PANTHER" id="PTHR43304">
    <property type="entry name" value="PHYTOCHROME-LIKE PROTEIN CPH1"/>
    <property type="match status" value="1"/>
</dbReference>
<proteinExistence type="predicted"/>
<evidence type="ECO:0000256" key="3">
    <source>
        <dbReference type="ARBA" id="ARBA00012438"/>
    </source>
</evidence>
<comment type="catalytic activity">
    <reaction evidence="1">
        <text>ATP + protein L-histidine = ADP + protein N-phospho-L-histidine.</text>
        <dbReference type="EC" id="2.7.13.3"/>
    </reaction>
</comment>
<dbReference type="EC" id="2.7.13.3" evidence="3"/>
<evidence type="ECO:0000256" key="12">
    <source>
        <dbReference type="SAM" id="Phobius"/>
    </source>
</evidence>
<evidence type="ECO:0000256" key="11">
    <source>
        <dbReference type="SAM" id="MobiDB-lite"/>
    </source>
</evidence>
<dbReference type="CDD" id="cd06225">
    <property type="entry name" value="HAMP"/>
    <property type="match status" value="1"/>
</dbReference>
<comment type="subcellular location">
    <subcellularLocation>
        <location evidence="2">Cell membrane</location>
    </subcellularLocation>
</comment>
<dbReference type="Pfam" id="PF02518">
    <property type="entry name" value="HATPase_c"/>
    <property type="match status" value="1"/>
</dbReference>
<feature type="domain" description="Histidine kinase" evidence="13">
    <location>
        <begin position="300"/>
        <end position="514"/>
    </location>
</feature>
<protein>
    <recommendedName>
        <fullName evidence="3">histidine kinase</fullName>
        <ecNumber evidence="3">2.7.13.3</ecNumber>
    </recommendedName>
</protein>
<keyword evidence="5" id="KW-0808">Transferase</keyword>
<evidence type="ECO:0000256" key="7">
    <source>
        <dbReference type="ARBA" id="ARBA00022777"/>
    </source>
</evidence>
<evidence type="ECO:0000256" key="5">
    <source>
        <dbReference type="ARBA" id="ARBA00022679"/>
    </source>
</evidence>
<dbReference type="Gene3D" id="1.10.287.130">
    <property type="match status" value="1"/>
</dbReference>
<keyword evidence="9" id="KW-0902">Two-component regulatory system</keyword>
<evidence type="ECO:0000256" key="6">
    <source>
        <dbReference type="ARBA" id="ARBA00022692"/>
    </source>
</evidence>
<dbReference type="SMART" id="SM00388">
    <property type="entry name" value="HisKA"/>
    <property type="match status" value="1"/>
</dbReference>
<dbReference type="SMART" id="SM00387">
    <property type="entry name" value="HATPase_c"/>
    <property type="match status" value="1"/>
</dbReference>
<dbReference type="SMART" id="SM00304">
    <property type="entry name" value="HAMP"/>
    <property type="match status" value="1"/>
</dbReference>
<dbReference type="InterPro" id="IPR003660">
    <property type="entry name" value="HAMP_dom"/>
</dbReference>
<keyword evidence="7" id="KW-0418">Kinase</keyword>
<dbReference type="GO" id="GO:0005886">
    <property type="term" value="C:plasma membrane"/>
    <property type="evidence" value="ECO:0007669"/>
    <property type="project" value="UniProtKB-SubCell"/>
</dbReference>
<dbReference type="SUPFAM" id="SSF55874">
    <property type="entry name" value="ATPase domain of HSP90 chaperone/DNA topoisomerase II/histidine kinase"/>
    <property type="match status" value="1"/>
</dbReference>
<keyword evidence="6 12" id="KW-0812">Transmembrane</keyword>
<feature type="compositionally biased region" description="Basic and acidic residues" evidence="11">
    <location>
        <begin position="553"/>
        <end position="562"/>
    </location>
</feature>
<dbReference type="InterPro" id="IPR004358">
    <property type="entry name" value="Sig_transdc_His_kin-like_C"/>
</dbReference>
<keyword evidence="16" id="KW-1185">Reference proteome</keyword>
<name>A0A1C4VV70_9ACTN</name>
<evidence type="ECO:0000313" key="16">
    <source>
        <dbReference type="Proteomes" id="UP000198224"/>
    </source>
</evidence>
<dbReference type="PROSITE" id="PS50885">
    <property type="entry name" value="HAMP"/>
    <property type="match status" value="1"/>
</dbReference>
<evidence type="ECO:0000259" key="14">
    <source>
        <dbReference type="PROSITE" id="PS50885"/>
    </source>
</evidence>
<dbReference type="PROSITE" id="PS50109">
    <property type="entry name" value="HIS_KIN"/>
    <property type="match status" value="1"/>
</dbReference>
<evidence type="ECO:0000256" key="9">
    <source>
        <dbReference type="ARBA" id="ARBA00023012"/>
    </source>
</evidence>
<feature type="domain" description="HAMP" evidence="14">
    <location>
        <begin position="212"/>
        <end position="264"/>
    </location>
</feature>
<dbReference type="InterPro" id="IPR003594">
    <property type="entry name" value="HATPase_dom"/>
</dbReference>
<evidence type="ECO:0000256" key="4">
    <source>
        <dbReference type="ARBA" id="ARBA00022553"/>
    </source>
</evidence>
<dbReference type="Pfam" id="PF05227">
    <property type="entry name" value="CHASE3"/>
    <property type="match status" value="1"/>
</dbReference>
<dbReference type="InterPro" id="IPR005467">
    <property type="entry name" value="His_kinase_dom"/>
</dbReference>
<evidence type="ECO:0000256" key="2">
    <source>
        <dbReference type="ARBA" id="ARBA00004236"/>
    </source>
</evidence>
<evidence type="ECO:0000256" key="1">
    <source>
        <dbReference type="ARBA" id="ARBA00000085"/>
    </source>
</evidence>
<feature type="region of interest" description="Disordered" evidence="11">
    <location>
        <begin position="521"/>
        <end position="577"/>
    </location>
</feature>
<dbReference type="InterPro" id="IPR036890">
    <property type="entry name" value="HATPase_C_sf"/>
</dbReference>
<dbReference type="RefSeq" id="WP_088987502.1">
    <property type="nucleotide sequence ID" value="NZ_LT607409.1"/>
</dbReference>
<dbReference type="Proteomes" id="UP000198224">
    <property type="component" value="Chromosome I"/>
</dbReference>
<dbReference type="SUPFAM" id="SSF47384">
    <property type="entry name" value="Homodimeric domain of signal transducing histidine kinase"/>
    <property type="match status" value="1"/>
</dbReference>
<reference evidence="16" key="1">
    <citation type="submission" date="2016-06" db="EMBL/GenBank/DDBJ databases">
        <authorList>
            <person name="Varghese N."/>
            <person name="Submissions Spin"/>
        </authorList>
    </citation>
    <scope>NUCLEOTIDE SEQUENCE [LARGE SCALE GENOMIC DNA]</scope>
    <source>
        <strain evidence="16">DSM 45160</strain>
    </source>
</reference>
<sequence>MKPEVGGWSLRRRVVTLLAVVGVLLIGLAAAEAAVAARNRTQIDAVLNQTGPLRVQSQELLNALLDQETGIRGYAVSGDPADLSPYREGLAREADVVTSMRVLLNDYPQIGQELRGVEERSSQWRQSVAEPVISTTEQSGTSAGQALITEGARQQFDEVRAAVNDLQEEILAAREQAATAVRTSSNVLVVLLIVAALVVVVAGAVLLISLDRMVVRPLTGLANQVREVAEGDYQHRIATVGPPEFIRLGDDVDAMRQKIAADLAEVRGARERIEWVNSQLQKQAEELTRSNRDLEQFAYVASHDLQEPLRKVASFCQLLQRRYAGQLDERADQYIAFAVDGAQRMQRLINDLLAFSRIGRLTTGFVEVDLNKVMGDVAGQTEAARQYADAELTWTDLPVISGEEPLLTNLLANLVSNSIKFRRADVPAKVHVSARLVGAEWEISCEDNGIGIEPEFADKIFVIFQRLHSKDAYPGTGIGLAIVKKIVEYHGGRVWVDTDVPEGTAIRFTLPALPADVEAAAAVESPDQPPALPAGDTTPPNEAPAAPAEQSDGSDRPDRADEPSGSGRTGDMRETVG</sequence>
<dbReference type="InterPro" id="IPR052162">
    <property type="entry name" value="Sensor_kinase/Photoreceptor"/>
</dbReference>
<dbReference type="PRINTS" id="PR00344">
    <property type="entry name" value="BCTRLSENSOR"/>
</dbReference>